<protein>
    <recommendedName>
        <fullName evidence="3">Reverse transcriptase domain-containing protein</fullName>
    </recommendedName>
</protein>
<organism evidence="1 2">
    <name type="scientific">Araneus ventricosus</name>
    <name type="common">Orbweaver spider</name>
    <name type="synonym">Epeira ventricosa</name>
    <dbReference type="NCBI Taxonomy" id="182803"/>
    <lineage>
        <taxon>Eukaryota</taxon>
        <taxon>Metazoa</taxon>
        <taxon>Ecdysozoa</taxon>
        <taxon>Arthropoda</taxon>
        <taxon>Chelicerata</taxon>
        <taxon>Arachnida</taxon>
        <taxon>Araneae</taxon>
        <taxon>Araneomorphae</taxon>
        <taxon>Entelegynae</taxon>
        <taxon>Araneoidea</taxon>
        <taxon>Araneidae</taxon>
        <taxon>Araneus</taxon>
    </lineage>
</organism>
<evidence type="ECO:0008006" key="3">
    <source>
        <dbReference type="Google" id="ProtNLM"/>
    </source>
</evidence>
<proteinExistence type="predicted"/>
<dbReference type="Proteomes" id="UP000499080">
    <property type="component" value="Unassembled WGS sequence"/>
</dbReference>
<dbReference type="InterPro" id="IPR043502">
    <property type="entry name" value="DNA/RNA_pol_sf"/>
</dbReference>
<dbReference type="AlphaFoldDB" id="A0A4Y2H255"/>
<dbReference type="Gene3D" id="3.30.70.270">
    <property type="match status" value="1"/>
</dbReference>
<dbReference type="EMBL" id="BGPR01001720">
    <property type="protein sequence ID" value="GBM60342.1"/>
    <property type="molecule type" value="Genomic_DNA"/>
</dbReference>
<accession>A0A4Y2H255</accession>
<dbReference type="PANTHER" id="PTHR37984:SF5">
    <property type="entry name" value="PROTEIN NYNRIN-LIKE"/>
    <property type="match status" value="1"/>
</dbReference>
<keyword evidence="2" id="KW-1185">Reference proteome</keyword>
<gene>
    <name evidence="1" type="ORF">AVEN_79939_1</name>
</gene>
<reference evidence="1 2" key="1">
    <citation type="journal article" date="2019" name="Sci. Rep.">
        <title>Orb-weaving spider Araneus ventricosus genome elucidates the spidroin gene catalogue.</title>
        <authorList>
            <person name="Kono N."/>
            <person name="Nakamura H."/>
            <person name="Ohtoshi R."/>
            <person name="Moran D.A.P."/>
            <person name="Shinohara A."/>
            <person name="Yoshida Y."/>
            <person name="Fujiwara M."/>
            <person name="Mori M."/>
            <person name="Tomita M."/>
            <person name="Arakawa K."/>
        </authorList>
    </citation>
    <scope>NUCLEOTIDE SEQUENCE [LARGE SCALE GENOMIC DNA]</scope>
</reference>
<dbReference type="InterPro" id="IPR050951">
    <property type="entry name" value="Retrovirus_Pol_polyprotein"/>
</dbReference>
<evidence type="ECO:0000313" key="2">
    <source>
        <dbReference type="Proteomes" id="UP000499080"/>
    </source>
</evidence>
<dbReference type="PANTHER" id="PTHR37984">
    <property type="entry name" value="PROTEIN CBG26694"/>
    <property type="match status" value="1"/>
</dbReference>
<dbReference type="OrthoDB" id="7698356at2759"/>
<comment type="caution">
    <text evidence="1">The sequence shown here is derived from an EMBL/GenBank/DDBJ whole genome shotgun (WGS) entry which is preliminary data.</text>
</comment>
<dbReference type="InterPro" id="IPR043128">
    <property type="entry name" value="Rev_trsase/Diguanyl_cyclase"/>
</dbReference>
<dbReference type="GO" id="GO:0071897">
    <property type="term" value="P:DNA biosynthetic process"/>
    <property type="evidence" value="ECO:0007669"/>
    <property type="project" value="UniProtKB-ARBA"/>
</dbReference>
<name>A0A4Y2H255_ARAVE</name>
<dbReference type="SUPFAM" id="SSF56672">
    <property type="entry name" value="DNA/RNA polymerases"/>
    <property type="match status" value="1"/>
</dbReference>
<sequence length="103" mass="12091">MHLALTEVNYLGDVMSQRGIEPDPQKVKAINEFGVRKCREDLQRFFGMVTYLAKFIPSLLISTHFPCQLLKQDTTWLWDKSTERDFDLIKRKKFPSRQAGRQS</sequence>
<evidence type="ECO:0000313" key="1">
    <source>
        <dbReference type="EMBL" id="GBM60342.1"/>
    </source>
</evidence>